<name>A0A328UAD5_9BACL</name>
<dbReference type="PANTHER" id="PTHR40050:SF1">
    <property type="entry name" value="INNER SPORE COAT PROTEIN H"/>
    <property type="match status" value="1"/>
</dbReference>
<organism evidence="3 4">
    <name type="scientific">Paenibacillus montanisoli</name>
    <dbReference type="NCBI Taxonomy" id="2081970"/>
    <lineage>
        <taxon>Bacteria</taxon>
        <taxon>Bacillati</taxon>
        <taxon>Bacillota</taxon>
        <taxon>Bacilli</taxon>
        <taxon>Bacillales</taxon>
        <taxon>Paenibacillaceae</taxon>
        <taxon>Paenibacillus</taxon>
    </lineage>
</organism>
<dbReference type="EMBL" id="QLUW01000001">
    <property type="protein sequence ID" value="RAP77016.1"/>
    <property type="molecule type" value="Genomic_DNA"/>
</dbReference>
<evidence type="ECO:0000313" key="4">
    <source>
        <dbReference type="Proteomes" id="UP000249260"/>
    </source>
</evidence>
<dbReference type="AlphaFoldDB" id="A0A328UAD5"/>
<dbReference type="Proteomes" id="UP000249260">
    <property type="component" value="Unassembled WGS sequence"/>
</dbReference>
<dbReference type="InterPro" id="IPR014867">
    <property type="entry name" value="Spore_coat_CotH_CotH2/3/7"/>
</dbReference>
<evidence type="ECO:0000256" key="2">
    <source>
        <dbReference type="SAM" id="SignalP"/>
    </source>
</evidence>
<feature type="chain" id="PRO_5038530392" evidence="2">
    <location>
        <begin position="25"/>
        <end position="622"/>
    </location>
</feature>
<keyword evidence="3" id="KW-0167">Capsid protein</keyword>
<protein>
    <submittedName>
        <fullName evidence="3">Spore coat protein CotH</fullName>
    </submittedName>
</protein>
<dbReference type="RefSeq" id="WP_112880014.1">
    <property type="nucleotide sequence ID" value="NZ_QLUW01000001.1"/>
</dbReference>
<gene>
    <name evidence="3" type="ORF">DL346_00475</name>
</gene>
<feature type="region of interest" description="Disordered" evidence="1">
    <location>
        <begin position="217"/>
        <end position="295"/>
    </location>
</feature>
<feature type="compositionally biased region" description="Gly residues" evidence="1">
    <location>
        <begin position="229"/>
        <end position="238"/>
    </location>
</feature>
<feature type="region of interest" description="Disordered" evidence="1">
    <location>
        <begin position="603"/>
        <end position="622"/>
    </location>
</feature>
<comment type="caution">
    <text evidence="3">The sequence shown here is derived from an EMBL/GenBank/DDBJ whole genome shotgun (WGS) entry which is preliminary data.</text>
</comment>
<dbReference type="OrthoDB" id="3235126at2"/>
<sequence length="622" mass="66496">MKKTIHVKLAKPIGIAALCVVLLAGCRSGETNNAGSESTGSVKTAATAATAATDANTAKLEYVAEMDKEQIMSFSIDADKTEWEKMLKNAAAEEYISANVTINGTTIKNVGIRPKGNSSLRQVLNDEKTDRFSFKIKFDEYVQDQTWKGLDSIVINNMISDTSYMKEYLSYDIMSSIGVDAPLFAFADIKLNGEAWGFYLAVEDIDGGYLDRAKEGEGELYKPNNDGKNMGGPMGGAKGDLPQGGDMPAPPDNAGQMEMPPADGGAAAGGEAAGGEAAGGNRGGGGFGGNRGGGRGGMNGAQNGVSLVYTDDKLSSYSAIFDNAETKTTEEDQQRVITALKNLNAGTDLSKYVDVDAVLKYFAAHTVVVNMDSYTSTMGHNYYLYENNGQISMLPWDYNMAFGGFQGGKASDIVNLAIDTPLSGVSLEDRPILGKLLEVPEYKEKYHQYLQEIVDDYFADGKFEQKVESINKLISDYVKNDPSKFSTYEAYQTAVTELTKLGTLRAESIQGQLNGDIPSTTDGQKDTSSKLVDASSVDLAKIGSMGPGGGFGKGMPGGNGFGGEGGFPAGMDRDTMDKAFDIVSSAENGKLTDEQKEQLRKLGLSDEQIDQMLNMPQFPSQQ</sequence>
<feature type="signal peptide" evidence="2">
    <location>
        <begin position="1"/>
        <end position="24"/>
    </location>
</feature>
<keyword evidence="4" id="KW-1185">Reference proteome</keyword>
<keyword evidence="2" id="KW-0732">Signal</keyword>
<dbReference type="PROSITE" id="PS51257">
    <property type="entry name" value="PROKAR_LIPOPROTEIN"/>
    <property type="match status" value="1"/>
</dbReference>
<dbReference type="PANTHER" id="PTHR40050">
    <property type="entry name" value="INNER SPORE COAT PROTEIN H"/>
    <property type="match status" value="1"/>
</dbReference>
<feature type="compositionally biased region" description="Gly residues" evidence="1">
    <location>
        <begin position="266"/>
        <end position="295"/>
    </location>
</feature>
<evidence type="ECO:0000256" key="1">
    <source>
        <dbReference type="SAM" id="MobiDB-lite"/>
    </source>
</evidence>
<evidence type="ECO:0000313" key="3">
    <source>
        <dbReference type="EMBL" id="RAP77016.1"/>
    </source>
</evidence>
<keyword evidence="3" id="KW-0946">Virion</keyword>
<proteinExistence type="predicted"/>
<dbReference type="Pfam" id="PF08757">
    <property type="entry name" value="CotH"/>
    <property type="match status" value="1"/>
</dbReference>
<reference evidence="3 4" key="1">
    <citation type="submission" date="2018-06" db="EMBL/GenBank/DDBJ databases">
        <title>Paenibacillus montanisoli sp. nov., isolated from mountain area soil.</title>
        <authorList>
            <person name="Wu M."/>
        </authorList>
    </citation>
    <scope>NUCLEOTIDE SEQUENCE [LARGE SCALE GENOMIC DNA]</scope>
    <source>
        <strain evidence="3 4">RA17</strain>
    </source>
</reference>
<accession>A0A328UAD5</accession>